<keyword evidence="2" id="KW-1185">Reference proteome</keyword>
<name>A0ACA9MRP9_9GLOM</name>
<accession>A0ACA9MRP9</accession>
<evidence type="ECO:0000313" key="1">
    <source>
        <dbReference type="EMBL" id="CAG8602866.1"/>
    </source>
</evidence>
<dbReference type="Proteomes" id="UP000789860">
    <property type="component" value="Unassembled WGS sequence"/>
</dbReference>
<comment type="caution">
    <text evidence="1">The sequence shown here is derived from an EMBL/GenBank/DDBJ whole genome shotgun (WGS) entry which is preliminary data.</text>
</comment>
<evidence type="ECO:0000313" key="2">
    <source>
        <dbReference type="Proteomes" id="UP000789860"/>
    </source>
</evidence>
<protein>
    <submittedName>
        <fullName evidence="1">9615_t:CDS:1</fullName>
    </submittedName>
</protein>
<feature type="non-terminal residue" evidence="1">
    <location>
        <position position="1"/>
    </location>
</feature>
<dbReference type="EMBL" id="CAJVPM010014721">
    <property type="protein sequence ID" value="CAG8602866.1"/>
    <property type="molecule type" value="Genomic_DNA"/>
</dbReference>
<gene>
    <name evidence="1" type="ORF">SCALOS_LOCUS6987</name>
</gene>
<organism evidence="1 2">
    <name type="scientific">Scutellospora calospora</name>
    <dbReference type="NCBI Taxonomy" id="85575"/>
    <lineage>
        <taxon>Eukaryota</taxon>
        <taxon>Fungi</taxon>
        <taxon>Fungi incertae sedis</taxon>
        <taxon>Mucoromycota</taxon>
        <taxon>Glomeromycotina</taxon>
        <taxon>Glomeromycetes</taxon>
        <taxon>Diversisporales</taxon>
        <taxon>Gigasporaceae</taxon>
        <taxon>Scutellospora</taxon>
    </lineage>
</organism>
<proteinExistence type="predicted"/>
<sequence>DSWSDFQQNDSSTHIGRRFSSPPGPSTTSANTSRRSRRTFSLLPSSSTRTLSIANYLHTKHAQSKCIENDIKSLNIEIPLIITTKSDTSRQQVPSYCSVDEPPAYIYASMIPPPPEYCSDTYDVDLE</sequence>
<reference evidence="1" key="1">
    <citation type="submission" date="2021-06" db="EMBL/GenBank/DDBJ databases">
        <authorList>
            <person name="Kallberg Y."/>
            <person name="Tangrot J."/>
            <person name="Rosling A."/>
        </authorList>
    </citation>
    <scope>NUCLEOTIDE SEQUENCE</scope>
    <source>
        <strain evidence="1">AU212A</strain>
    </source>
</reference>